<keyword evidence="10" id="KW-1185">Reference proteome</keyword>
<accession>A0A0L6UIC0</accession>
<dbReference type="OrthoDB" id="206213at2759"/>
<dbReference type="SUPFAM" id="SSF55811">
    <property type="entry name" value="Nudix"/>
    <property type="match status" value="1"/>
</dbReference>
<evidence type="ECO:0000256" key="2">
    <source>
        <dbReference type="ARBA" id="ARBA00001946"/>
    </source>
</evidence>
<keyword evidence="5" id="KW-0460">Magnesium</keyword>
<dbReference type="AlphaFoldDB" id="A0A0L6UIC0"/>
<reference evidence="9 10" key="1">
    <citation type="submission" date="2015-08" db="EMBL/GenBank/DDBJ databases">
        <title>Next Generation Sequencing and Analysis of the Genome of Puccinia sorghi L Schw, the Causal Agent of Maize Common Rust.</title>
        <authorList>
            <person name="Rochi L."/>
            <person name="Burguener G."/>
            <person name="Darino M."/>
            <person name="Turjanski A."/>
            <person name="Kreff E."/>
            <person name="Dieguez M.J."/>
            <person name="Sacco F."/>
        </authorList>
    </citation>
    <scope>NUCLEOTIDE SEQUENCE [LARGE SCALE GENOMIC DNA]</scope>
    <source>
        <strain evidence="9 10">RO10H11247</strain>
    </source>
</reference>
<keyword evidence="6" id="KW-0464">Manganese</keyword>
<dbReference type="InterPro" id="IPR015797">
    <property type="entry name" value="NUDIX_hydrolase-like_dom_sf"/>
</dbReference>
<dbReference type="PANTHER" id="PTHR12992:SF24">
    <property type="entry name" value="PEROXISOMAL COENZYME A DIPHOSPHATASE NUDT7"/>
    <property type="match status" value="1"/>
</dbReference>
<dbReference type="STRING" id="27349.A0A0L6UIC0"/>
<feature type="chain" id="PRO_5005567706" description="Nudix hydrolase domain-containing protein" evidence="7">
    <location>
        <begin position="22"/>
        <end position="269"/>
    </location>
</feature>
<comment type="caution">
    <text evidence="9">The sequence shown here is derived from an EMBL/GenBank/DDBJ whole genome shotgun (WGS) entry which is preliminary data.</text>
</comment>
<proteinExistence type="predicted"/>
<dbReference type="InterPro" id="IPR045121">
    <property type="entry name" value="CoAse"/>
</dbReference>
<evidence type="ECO:0000256" key="6">
    <source>
        <dbReference type="ARBA" id="ARBA00023211"/>
    </source>
</evidence>
<feature type="domain" description="Nudix hydrolase" evidence="8">
    <location>
        <begin position="54"/>
        <end position="231"/>
    </location>
</feature>
<evidence type="ECO:0000313" key="9">
    <source>
        <dbReference type="EMBL" id="KNZ48263.1"/>
    </source>
</evidence>
<dbReference type="PANTHER" id="PTHR12992">
    <property type="entry name" value="NUDIX HYDROLASE"/>
    <property type="match status" value="1"/>
</dbReference>
<keyword evidence="3" id="KW-0479">Metal-binding</keyword>
<protein>
    <recommendedName>
        <fullName evidence="8">Nudix hydrolase domain-containing protein</fullName>
    </recommendedName>
</protein>
<name>A0A0L6UIC0_9BASI</name>
<gene>
    <name evidence="9" type="ORF">VP01_578g4</name>
</gene>
<organism evidence="9 10">
    <name type="scientific">Puccinia sorghi</name>
    <dbReference type="NCBI Taxonomy" id="27349"/>
    <lineage>
        <taxon>Eukaryota</taxon>
        <taxon>Fungi</taxon>
        <taxon>Dikarya</taxon>
        <taxon>Basidiomycota</taxon>
        <taxon>Pucciniomycotina</taxon>
        <taxon>Pucciniomycetes</taxon>
        <taxon>Pucciniales</taxon>
        <taxon>Pucciniaceae</taxon>
        <taxon>Puccinia</taxon>
    </lineage>
</organism>
<keyword evidence="4" id="KW-0378">Hydrolase</keyword>
<dbReference type="GO" id="GO:0010945">
    <property type="term" value="F:coenzyme A diphosphatase activity"/>
    <property type="evidence" value="ECO:0007669"/>
    <property type="project" value="InterPro"/>
</dbReference>
<comment type="cofactor">
    <cofactor evidence="1">
        <name>Mn(2+)</name>
        <dbReference type="ChEBI" id="CHEBI:29035"/>
    </cofactor>
</comment>
<dbReference type="GO" id="GO:0015938">
    <property type="term" value="P:coenzyme A catabolic process"/>
    <property type="evidence" value="ECO:0007669"/>
    <property type="project" value="TreeGrafter"/>
</dbReference>
<dbReference type="Pfam" id="PF00293">
    <property type="entry name" value="NUDIX"/>
    <property type="match status" value="1"/>
</dbReference>
<dbReference type="Proteomes" id="UP000037035">
    <property type="component" value="Unassembled WGS sequence"/>
</dbReference>
<evidence type="ECO:0000256" key="7">
    <source>
        <dbReference type="SAM" id="SignalP"/>
    </source>
</evidence>
<keyword evidence="7" id="KW-0732">Signal</keyword>
<dbReference type="VEuPathDB" id="FungiDB:VP01_578g4"/>
<evidence type="ECO:0000256" key="4">
    <source>
        <dbReference type="ARBA" id="ARBA00022801"/>
    </source>
</evidence>
<dbReference type="EMBL" id="LAVV01011040">
    <property type="protein sequence ID" value="KNZ48263.1"/>
    <property type="molecule type" value="Genomic_DNA"/>
</dbReference>
<dbReference type="GO" id="GO:0046872">
    <property type="term" value="F:metal ion binding"/>
    <property type="evidence" value="ECO:0007669"/>
    <property type="project" value="UniProtKB-KW"/>
</dbReference>
<evidence type="ECO:0000313" key="10">
    <source>
        <dbReference type="Proteomes" id="UP000037035"/>
    </source>
</evidence>
<dbReference type="PROSITE" id="PS51462">
    <property type="entry name" value="NUDIX"/>
    <property type="match status" value="1"/>
</dbReference>
<comment type="cofactor">
    <cofactor evidence="2">
        <name>Mg(2+)</name>
        <dbReference type="ChEBI" id="CHEBI:18420"/>
    </cofactor>
</comment>
<dbReference type="InterPro" id="IPR000086">
    <property type="entry name" value="NUDIX_hydrolase_dom"/>
</dbReference>
<evidence type="ECO:0000256" key="5">
    <source>
        <dbReference type="ARBA" id="ARBA00022842"/>
    </source>
</evidence>
<evidence type="ECO:0000256" key="1">
    <source>
        <dbReference type="ARBA" id="ARBA00001936"/>
    </source>
</evidence>
<sequence length="269" mass="29742">MSRRIFHSLSSVLAGFRLVGLDRLAPLTGVDLANIRSALSSSSRVPKFSSPTPTRHAAVLLGLCNTTEHGPGMILTVRSQNMRMHPGEISFPGGHHDPEVDQSLLGTALREAHEEVGLIPQQIEYLGSLEPLASNSGSTLVWPFVVFVHLLDRPESAFSKARTPMVPRLMSRQAAEPMRSPGLENLHGNHQVAEVELVFQVSLTTLLEPHRQKPSYFRNDPQRPYLEWNLEPEIVSAKNAAAPNHSSQRPPTTTNRLWGLTGWLIKLRG</sequence>
<dbReference type="CDD" id="cd03426">
    <property type="entry name" value="NUDIX_CoAse_Nudt7"/>
    <property type="match status" value="1"/>
</dbReference>
<evidence type="ECO:0000256" key="3">
    <source>
        <dbReference type="ARBA" id="ARBA00022723"/>
    </source>
</evidence>
<feature type="signal peptide" evidence="7">
    <location>
        <begin position="1"/>
        <end position="21"/>
    </location>
</feature>
<evidence type="ECO:0000259" key="8">
    <source>
        <dbReference type="PROSITE" id="PS51462"/>
    </source>
</evidence>
<dbReference type="Gene3D" id="3.90.79.10">
    <property type="entry name" value="Nucleoside Triphosphate Pyrophosphohydrolase"/>
    <property type="match status" value="1"/>
</dbReference>